<feature type="domain" description="Mei2-like C-terminal RNA recognition motif" evidence="2">
    <location>
        <begin position="255"/>
        <end position="364"/>
    </location>
</feature>
<evidence type="ECO:0000313" key="3">
    <source>
        <dbReference type="EMBL" id="KQJ93410.1"/>
    </source>
</evidence>
<feature type="compositionally biased region" description="Basic residues" evidence="1">
    <location>
        <begin position="198"/>
        <end position="212"/>
    </location>
</feature>
<dbReference type="GO" id="GO:0003723">
    <property type="term" value="F:RNA binding"/>
    <property type="evidence" value="ECO:0000318"/>
    <property type="project" value="GO_Central"/>
</dbReference>
<feature type="compositionally biased region" description="Low complexity" evidence="1">
    <location>
        <begin position="215"/>
        <end position="228"/>
    </location>
</feature>
<dbReference type="AlphaFoldDB" id="A0A0Q3HJ56"/>
<gene>
    <name evidence="3" type="ORF">BRADI_3g04395v3</name>
</gene>
<reference evidence="4" key="3">
    <citation type="submission" date="2018-08" db="UniProtKB">
        <authorList>
            <consortium name="EnsemblPlants"/>
        </authorList>
    </citation>
    <scope>IDENTIFICATION</scope>
    <source>
        <strain evidence="4">cv. Bd21</strain>
    </source>
</reference>
<evidence type="ECO:0000256" key="1">
    <source>
        <dbReference type="SAM" id="MobiDB-lite"/>
    </source>
</evidence>
<dbReference type="PANTHER" id="PTHR45725">
    <property type="entry name" value="FORMIN HOMOLOGY 2 FAMILY MEMBER"/>
    <property type="match status" value="1"/>
</dbReference>
<dbReference type="InParanoid" id="A0A0Q3HJ56"/>
<sequence>MAVTKLSADAPPYLSPNRLQLSPPLPHPPPPLHMAMSAAQYHAATLPFPAVVATYPYGAPFFLAAPRPVVHGFTRPPPPARFLLKPAAVNNPFLSPLPPPLCSSESIPSPTSTLLPLGGTALSSSPSPPTSPPVRALSPEAAPFVPLPSDPFVPPPFGSAPHKLISLAGAGGVEAEKKLQAEGAEAAAAAAAGAKPAKPPRRGITKGPRRRRQAAEPAPVVPRAAKPARSPPPLFTTRPQTPVPAPEWRDNQELTTLMIRNIPNRLTPGELMLLLDDHCARANKKERGGGATLAAYDFLYLRMDFSRMGSSNMGYAFVNLTTAEAAQGLQHALRGARWTVFASKKVIDICPARIQGKEALVRHFSRARFACSTAAFLPAFFSPPRDGAAAGAPSAVTCYVGSLVAPFLPPRPRPRPAAARPDRGTTWKPKPKPIRIVQKEEEEPSMAASSV</sequence>
<dbReference type="EnsemblPlants" id="KQJ93410">
    <property type="protein sequence ID" value="KQJ93410"/>
    <property type="gene ID" value="BRADI_3g04395v3"/>
</dbReference>
<evidence type="ECO:0000313" key="5">
    <source>
        <dbReference type="Proteomes" id="UP000008810"/>
    </source>
</evidence>
<keyword evidence="5" id="KW-1185">Reference proteome</keyword>
<reference evidence="3" key="2">
    <citation type="submission" date="2017-06" db="EMBL/GenBank/DDBJ databases">
        <title>WGS assembly of Brachypodium distachyon.</title>
        <authorList>
            <consortium name="The International Brachypodium Initiative"/>
            <person name="Lucas S."/>
            <person name="Harmon-Smith M."/>
            <person name="Lail K."/>
            <person name="Tice H."/>
            <person name="Grimwood J."/>
            <person name="Bruce D."/>
            <person name="Barry K."/>
            <person name="Shu S."/>
            <person name="Lindquist E."/>
            <person name="Wang M."/>
            <person name="Pitluck S."/>
            <person name="Vogel J.P."/>
            <person name="Garvin D.F."/>
            <person name="Mockler T.C."/>
            <person name="Schmutz J."/>
            <person name="Rokhsar D."/>
            <person name="Bevan M.W."/>
        </authorList>
    </citation>
    <scope>NUCLEOTIDE SEQUENCE</scope>
    <source>
        <strain evidence="3">Bd21</strain>
    </source>
</reference>
<dbReference type="Proteomes" id="UP000008810">
    <property type="component" value="Chromosome 3"/>
</dbReference>
<protein>
    <recommendedName>
        <fullName evidence="2">Mei2-like C-terminal RNA recognition motif domain-containing protein</fullName>
    </recommendedName>
</protein>
<feature type="region of interest" description="Disordered" evidence="1">
    <location>
        <begin position="189"/>
        <end position="247"/>
    </location>
</feature>
<proteinExistence type="predicted"/>
<dbReference type="CDD" id="cd12277">
    <property type="entry name" value="RRM3_MEI2_EAR1_like"/>
    <property type="match status" value="1"/>
</dbReference>
<dbReference type="InterPro" id="IPR051425">
    <property type="entry name" value="Formin_Homology"/>
</dbReference>
<evidence type="ECO:0000259" key="2">
    <source>
        <dbReference type="Pfam" id="PF04059"/>
    </source>
</evidence>
<dbReference type="GO" id="GO:1990904">
    <property type="term" value="C:ribonucleoprotein complex"/>
    <property type="evidence" value="ECO:0000318"/>
    <property type="project" value="GO_Central"/>
</dbReference>
<dbReference type="InterPro" id="IPR007201">
    <property type="entry name" value="Mei2-like_Rrm_C"/>
</dbReference>
<accession>A0A0Q3HJ56</accession>
<name>A0A0Q3HJ56_BRADI</name>
<dbReference type="EMBL" id="CM000882">
    <property type="protein sequence ID" value="KQJ93410.1"/>
    <property type="molecule type" value="Genomic_DNA"/>
</dbReference>
<organism evidence="3">
    <name type="scientific">Brachypodium distachyon</name>
    <name type="common">Purple false brome</name>
    <name type="synonym">Trachynia distachya</name>
    <dbReference type="NCBI Taxonomy" id="15368"/>
    <lineage>
        <taxon>Eukaryota</taxon>
        <taxon>Viridiplantae</taxon>
        <taxon>Streptophyta</taxon>
        <taxon>Embryophyta</taxon>
        <taxon>Tracheophyta</taxon>
        <taxon>Spermatophyta</taxon>
        <taxon>Magnoliopsida</taxon>
        <taxon>Liliopsida</taxon>
        <taxon>Poales</taxon>
        <taxon>Poaceae</taxon>
        <taxon>BOP clade</taxon>
        <taxon>Pooideae</taxon>
        <taxon>Stipodae</taxon>
        <taxon>Brachypodieae</taxon>
        <taxon>Brachypodium</taxon>
    </lineage>
</organism>
<feature type="compositionally biased region" description="Low complexity" evidence="1">
    <location>
        <begin position="104"/>
        <end position="125"/>
    </location>
</feature>
<dbReference type="Pfam" id="PF04059">
    <property type="entry name" value="RRM_2"/>
    <property type="match status" value="1"/>
</dbReference>
<dbReference type="PANTHER" id="PTHR45725:SF18">
    <property type="entry name" value="ORC1-LIKE AAA ATPASE DOMAIN-CONTAINING PROTEIN"/>
    <property type="match status" value="1"/>
</dbReference>
<dbReference type="OrthoDB" id="417481at2759"/>
<dbReference type="Gramene" id="KQJ93410">
    <property type="protein sequence ID" value="KQJ93410"/>
    <property type="gene ID" value="BRADI_3g04395v3"/>
</dbReference>
<feature type="region of interest" description="Disordered" evidence="1">
    <location>
        <begin position="104"/>
        <end position="137"/>
    </location>
</feature>
<evidence type="ECO:0000313" key="4">
    <source>
        <dbReference type="EnsemblPlants" id="KQJ93410"/>
    </source>
</evidence>
<reference evidence="3 4" key="1">
    <citation type="journal article" date="2010" name="Nature">
        <title>Genome sequencing and analysis of the model grass Brachypodium distachyon.</title>
        <authorList>
            <consortium name="International Brachypodium Initiative"/>
        </authorList>
    </citation>
    <scope>NUCLEOTIDE SEQUENCE [LARGE SCALE GENOMIC DNA]</scope>
    <source>
        <strain evidence="3 4">Bd21</strain>
    </source>
</reference>
<feature type="region of interest" description="Disordered" evidence="1">
    <location>
        <begin position="408"/>
        <end position="451"/>
    </location>
</feature>